<keyword evidence="1" id="KW-1133">Transmembrane helix</keyword>
<feature type="transmembrane region" description="Helical" evidence="1">
    <location>
        <begin position="108"/>
        <end position="128"/>
    </location>
</feature>
<protein>
    <submittedName>
        <fullName evidence="2">Uncharacterized protein</fullName>
    </submittedName>
</protein>
<evidence type="ECO:0000256" key="1">
    <source>
        <dbReference type="SAM" id="Phobius"/>
    </source>
</evidence>
<dbReference type="Proteomes" id="UP000663586">
    <property type="component" value="Chromosome"/>
</dbReference>
<feature type="transmembrane region" description="Helical" evidence="1">
    <location>
        <begin position="53"/>
        <end position="70"/>
    </location>
</feature>
<keyword evidence="1" id="KW-0472">Membrane</keyword>
<sequence>MLKMSRGPADATAGLFERAVVNTLMASVIIPFLQLFLLSLVDAIHDAPVNEEVTTYLYSGVIVLSFIPILTTIGATLFAYAIAGLPGVFGYYLVAIGISGLLGANLTGALILFTGLVILLIASAVKVYQNRSRRPRGGMYR</sequence>
<accession>A0A897MUU8</accession>
<feature type="transmembrane region" description="Helical" evidence="1">
    <location>
        <begin position="20"/>
        <end position="41"/>
    </location>
</feature>
<dbReference type="KEGG" id="hara:AArcS_1612"/>
<gene>
    <name evidence="2" type="ORF">AArcS_1612</name>
</gene>
<name>A0A897MUU8_9EURY</name>
<proteinExistence type="predicted"/>
<dbReference type="EMBL" id="CP064786">
    <property type="protein sequence ID" value="QSG02823.1"/>
    <property type="molecule type" value="Genomic_DNA"/>
</dbReference>
<reference evidence="2" key="1">
    <citation type="submission" date="2020-11" db="EMBL/GenBank/DDBJ databases">
        <title>Carbohydrate-dependent, anaerobic sulfur respiration: A novel catabolism in halophilic archaea.</title>
        <authorList>
            <person name="Sorokin D.Y."/>
            <person name="Messina E."/>
            <person name="Smedile F."/>
            <person name="La Cono V."/>
            <person name="Hallsworth J.E."/>
            <person name="Yakimov M.M."/>
        </authorList>
    </citation>
    <scope>NUCLEOTIDE SEQUENCE</scope>
    <source>
        <strain evidence="2">AArc-S</strain>
    </source>
</reference>
<keyword evidence="3" id="KW-1185">Reference proteome</keyword>
<organism evidence="2 3">
    <name type="scientific">Natranaeroarchaeum sulfidigenes</name>
    <dbReference type="NCBI Taxonomy" id="2784880"/>
    <lineage>
        <taxon>Archaea</taxon>
        <taxon>Methanobacteriati</taxon>
        <taxon>Methanobacteriota</taxon>
        <taxon>Stenosarchaea group</taxon>
        <taxon>Halobacteria</taxon>
        <taxon>Halobacteriales</taxon>
        <taxon>Natronoarchaeaceae</taxon>
        <taxon>Natranaeroarchaeum</taxon>
    </lineage>
</organism>
<evidence type="ECO:0000313" key="3">
    <source>
        <dbReference type="Proteomes" id="UP000663586"/>
    </source>
</evidence>
<keyword evidence="1" id="KW-0812">Transmembrane</keyword>
<dbReference type="AlphaFoldDB" id="A0A897MUU8"/>
<feature type="transmembrane region" description="Helical" evidence="1">
    <location>
        <begin position="77"/>
        <end position="102"/>
    </location>
</feature>
<evidence type="ECO:0000313" key="2">
    <source>
        <dbReference type="EMBL" id="QSG02823.1"/>
    </source>
</evidence>